<evidence type="ECO:0000313" key="2">
    <source>
        <dbReference type="Proteomes" id="UP001140096"/>
    </source>
</evidence>
<sequence length="184" mass="20628">MDRLDDFITGLQTLLDSPNPPRDDLIRVIQATHRDFVSSALAMSTMTWPTRTHLELVKIIIGLPIPEPAPEVVMADPTTSHEVDPFFAADYFDKLRHQLLSTPVSTLADSDGSWVRNIGFSIEATIMQASRRADALERLDEMTKAEEARGRHDLASMRIYCAYVLGMGTLATPHWESIARMVFT</sequence>
<organism evidence="1 2">
    <name type="scientific">Coemansia furcata</name>
    <dbReference type="NCBI Taxonomy" id="417177"/>
    <lineage>
        <taxon>Eukaryota</taxon>
        <taxon>Fungi</taxon>
        <taxon>Fungi incertae sedis</taxon>
        <taxon>Zoopagomycota</taxon>
        <taxon>Kickxellomycotina</taxon>
        <taxon>Kickxellomycetes</taxon>
        <taxon>Kickxellales</taxon>
        <taxon>Kickxellaceae</taxon>
        <taxon>Coemansia</taxon>
    </lineage>
</organism>
<dbReference type="EMBL" id="JANBUP010000513">
    <property type="protein sequence ID" value="KAJ2811178.1"/>
    <property type="molecule type" value="Genomic_DNA"/>
</dbReference>
<comment type="caution">
    <text evidence="1">The sequence shown here is derived from an EMBL/GenBank/DDBJ whole genome shotgun (WGS) entry which is preliminary data.</text>
</comment>
<protein>
    <submittedName>
        <fullName evidence="1">Uncharacterized protein</fullName>
    </submittedName>
</protein>
<gene>
    <name evidence="1" type="ORF">H4S07_002230</name>
</gene>
<feature type="non-terminal residue" evidence="1">
    <location>
        <position position="184"/>
    </location>
</feature>
<accession>A0ACC1LKS5</accession>
<dbReference type="Proteomes" id="UP001140096">
    <property type="component" value="Unassembled WGS sequence"/>
</dbReference>
<name>A0ACC1LKS5_9FUNG</name>
<evidence type="ECO:0000313" key="1">
    <source>
        <dbReference type="EMBL" id="KAJ2811178.1"/>
    </source>
</evidence>
<reference evidence="1" key="1">
    <citation type="submission" date="2022-07" db="EMBL/GenBank/DDBJ databases">
        <title>Phylogenomic reconstructions and comparative analyses of Kickxellomycotina fungi.</title>
        <authorList>
            <person name="Reynolds N.K."/>
            <person name="Stajich J.E."/>
            <person name="Barry K."/>
            <person name="Grigoriev I.V."/>
            <person name="Crous P."/>
            <person name="Smith M.E."/>
        </authorList>
    </citation>
    <scope>NUCLEOTIDE SEQUENCE</scope>
    <source>
        <strain evidence="1">CBS 102833</strain>
    </source>
</reference>
<keyword evidence="2" id="KW-1185">Reference proteome</keyword>
<proteinExistence type="predicted"/>